<dbReference type="SMART" id="SM00342">
    <property type="entry name" value="HTH_ARAC"/>
    <property type="match status" value="1"/>
</dbReference>
<dbReference type="PROSITE" id="PS01124">
    <property type="entry name" value="HTH_ARAC_FAMILY_2"/>
    <property type="match status" value="1"/>
</dbReference>
<dbReference type="Gene3D" id="1.10.10.60">
    <property type="entry name" value="Homeodomain-like"/>
    <property type="match status" value="1"/>
</dbReference>
<dbReference type="EMBL" id="MSCN01000001">
    <property type="protein sequence ID" value="PQJ78683.1"/>
    <property type="molecule type" value="Genomic_DNA"/>
</dbReference>
<gene>
    <name evidence="5" type="ORF">BTO18_05555</name>
</gene>
<evidence type="ECO:0000256" key="3">
    <source>
        <dbReference type="ARBA" id="ARBA00023163"/>
    </source>
</evidence>
<proteinExistence type="predicted"/>
<name>A0A2S7WM78_9FLAO</name>
<keyword evidence="6" id="KW-1185">Reference proteome</keyword>
<accession>A0A2S7WM78</accession>
<keyword evidence="1" id="KW-0805">Transcription regulation</keyword>
<dbReference type="InterPro" id="IPR018060">
    <property type="entry name" value="HTH_AraC"/>
</dbReference>
<keyword evidence="2" id="KW-0238">DNA-binding</keyword>
<sequence>MEFKYYTEKDKNKLINKLFKLSFSEDDLPLKTTILPIGYPTIAYLFGDEQISVYNNVTRKLKKLIFTGQHYGAYDYFVNDDGLTYGIELHPTAFYKILNTDVSILTNQHFRGDLLDEKFSKNIEDIFLECKNDETYYIKTIIHFFNNLDLTIDDDVVQIDNAIDLIFKKEGMLQINDLLRELPYSQKTLETKFKKIVGLTPGRYMKLIRFSALMRKYEGNEINLNHLIYKYAYYDQSHFIKDFKIFFGKSPKSYFKKDFPIIEKYLKD</sequence>
<dbReference type="PANTHER" id="PTHR46796:SF13">
    <property type="entry name" value="HTH-TYPE TRANSCRIPTIONAL ACTIVATOR RHAS"/>
    <property type="match status" value="1"/>
</dbReference>
<evidence type="ECO:0000259" key="4">
    <source>
        <dbReference type="PROSITE" id="PS01124"/>
    </source>
</evidence>
<dbReference type="Pfam" id="PF12833">
    <property type="entry name" value="HTH_18"/>
    <property type="match status" value="1"/>
</dbReference>
<dbReference type="InterPro" id="IPR050204">
    <property type="entry name" value="AraC_XylS_family_regulators"/>
</dbReference>
<keyword evidence="3" id="KW-0804">Transcription</keyword>
<dbReference type="AlphaFoldDB" id="A0A2S7WM78"/>
<comment type="caution">
    <text evidence="5">The sequence shown here is derived from an EMBL/GenBank/DDBJ whole genome shotgun (WGS) entry which is preliminary data.</text>
</comment>
<evidence type="ECO:0000313" key="6">
    <source>
        <dbReference type="Proteomes" id="UP000238882"/>
    </source>
</evidence>
<protein>
    <recommendedName>
        <fullName evidence="4">HTH araC/xylS-type domain-containing protein</fullName>
    </recommendedName>
</protein>
<feature type="domain" description="HTH araC/xylS-type" evidence="4">
    <location>
        <begin position="157"/>
        <end position="257"/>
    </location>
</feature>
<dbReference type="Proteomes" id="UP000238882">
    <property type="component" value="Unassembled WGS sequence"/>
</dbReference>
<reference evidence="5 6" key="1">
    <citation type="submission" date="2016-12" db="EMBL/GenBank/DDBJ databases">
        <title>Trade-off between light-utilization and light-protection in marine flavobacteria.</title>
        <authorList>
            <person name="Kumagai Y."/>
            <person name="Yoshizawa S."/>
            <person name="Kogure K."/>
            <person name="Iwasaki W."/>
        </authorList>
    </citation>
    <scope>NUCLEOTIDE SEQUENCE [LARGE SCALE GENOMIC DNA]</scope>
    <source>
        <strain evidence="5 6">NBRC 108759</strain>
    </source>
</reference>
<organism evidence="5 6">
    <name type="scientific">Polaribacter porphyrae</name>
    <dbReference type="NCBI Taxonomy" id="1137780"/>
    <lineage>
        <taxon>Bacteria</taxon>
        <taxon>Pseudomonadati</taxon>
        <taxon>Bacteroidota</taxon>
        <taxon>Flavobacteriia</taxon>
        <taxon>Flavobacteriales</taxon>
        <taxon>Flavobacteriaceae</taxon>
    </lineage>
</organism>
<evidence type="ECO:0000313" key="5">
    <source>
        <dbReference type="EMBL" id="PQJ78683.1"/>
    </source>
</evidence>
<dbReference type="PANTHER" id="PTHR46796">
    <property type="entry name" value="HTH-TYPE TRANSCRIPTIONAL ACTIVATOR RHAS-RELATED"/>
    <property type="match status" value="1"/>
</dbReference>
<evidence type="ECO:0000256" key="1">
    <source>
        <dbReference type="ARBA" id="ARBA00023015"/>
    </source>
</evidence>
<dbReference type="GO" id="GO:0003700">
    <property type="term" value="F:DNA-binding transcription factor activity"/>
    <property type="evidence" value="ECO:0007669"/>
    <property type="project" value="InterPro"/>
</dbReference>
<evidence type="ECO:0000256" key="2">
    <source>
        <dbReference type="ARBA" id="ARBA00023125"/>
    </source>
</evidence>
<dbReference type="GO" id="GO:0043565">
    <property type="term" value="F:sequence-specific DNA binding"/>
    <property type="evidence" value="ECO:0007669"/>
    <property type="project" value="InterPro"/>
</dbReference>
<dbReference type="OrthoDB" id="511992at2"/>
<dbReference type="RefSeq" id="WP_105015276.1">
    <property type="nucleotide sequence ID" value="NZ_MSCN01000001.1"/>
</dbReference>